<feature type="chain" id="PRO_5032742488" evidence="2">
    <location>
        <begin position="27"/>
        <end position="507"/>
    </location>
</feature>
<dbReference type="RefSeq" id="WP_169603268.1">
    <property type="nucleotide sequence ID" value="NZ_CP046565.1"/>
</dbReference>
<dbReference type="KEGG" id="metu:GNH96_08405"/>
<dbReference type="InterPro" id="IPR017850">
    <property type="entry name" value="Alkaline_phosphatase_core_sf"/>
</dbReference>
<dbReference type="Proteomes" id="UP000503004">
    <property type="component" value="Chromosome"/>
</dbReference>
<accession>A0A858Q7Z9</accession>
<keyword evidence="4" id="KW-0378">Hydrolase</keyword>
<name>A0A858Q7Z9_9GAMM</name>
<dbReference type="InterPro" id="IPR012251">
    <property type="entry name" value="GlcNAc_6-SO4ase"/>
</dbReference>
<dbReference type="GO" id="GO:0008449">
    <property type="term" value="F:N-acetylglucosamine-6-sulfatase activity"/>
    <property type="evidence" value="ECO:0007669"/>
    <property type="project" value="InterPro"/>
</dbReference>
<keyword evidence="4" id="KW-0808">Transferase</keyword>
<dbReference type="Gene3D" id="3.40.720.10">
    <property type="entry name" value="Alkaline Phosphatase, subunit A"/>
    <property type="match status" value="1"/>
</dbReference>
<proteinExistence type="predicted"/>
<dbReference type="GO" id="GO:0030203">
    <property type="term" value="P:glycosaminoglycan metabolic process"/>
    <property type="evidence" value="ECO:0007669"/>
    <property type="project" value="InterPro"/>
</dbReference>
<evidence type="ECO:0000313" key="5">
    <source>
        <dbReference type="Proteomes" id="UP000503004"/>
    </source>
</evidence>
<evidence type="ECO:0000256" key="2">
    <source>
        <dbReference type="SAM" id="SignalP"/>
    </source>
</evidence>
<comment type="PTM">
    <text evidence="1">The conversion to 3-oxoalanine (also known as C-formylglycine, FGly), of a serine or cysteine residue in prokaryotes and of a cysteine residue in eukaryotes, is critical for catalytic activity.</text>
</comment>
<dbReference type="Pfam" id="PF00884">
    <property type="entry name" value="Sulfatase"/>
    <property type="match status" value="1"/>
</dbReference>
<dbReference type="CDD" id="cd16147">
    <property type="entry name" value="G6S"/>
    <property type="match status" value="1"/>
</dbReference>
<dbReference type="InterPro" id="IPR000917">
    <property type="entry name" value="Sulfatase_N"/>
</dbReference>
<feature type="domain" description="Sulfatase N-terminal" evidence="3">
    <location>
        <begin position="36"/>
        <end position="369"/>
    </location>
</feature>
<keyword evidence="5" id="KW-1185">Reference proteome</keyword>
<dbReference type="SUPFAM" id="SSF53649">
    <property type="entry name" value="Alkaline phosphatase-like"/>
    <property type="match status" value="1"/>
</dbReference>
<evidence type="ECO:0000259" key="3">
    <source>
        <dbReference type="Pfam" id="PF00884"/>
    </source>
</evidence>
<sequence>MSRFVFVRPILISLLCALASVSEVEAKAPPQPRLPSIVFILIDDLDMPTFQEQGVIDSLLAKHGTVFLNHFVNMSVCCPSRVTTLRGQYAHNTNIYGNNLPLGGFDKVYARGLENATIAAWLQAAGYRTALFGKYLNGYPAVDAPDYVPPGWSYWLSPNGGDPYQEYDYSLNENGKSRKYGNATQDYLVDVLSERVKAFIKDTVKSFPRRPFFIYLAPYIPHGPATPPVRYKDSFPDARVPRTASFNEKDVSDKPDWVKSAPKLTAEQIADMDAAYRRRLQSMQAVEDMVKSLVDTLQAQGRLENTYIFFTSDNGFHMGQHRLPMGKNTAFEEDIHVPLVVRGPGVPAGRTVKAMTGNVDFAPTFAAIARLPAPPYVDGRSLTPFLNGTPPKRWRRGFLLQRKREDAAAAVARKVLEPPDLQEIHAQMTSGGVAPSFEGLRTAEGLTYVEYETGERELYDLRTDPEQLTNVHAGTDPALTARLAVWLESLRKAKTKVLRKAEAEPPQ</sequence>
<reference evidence="5" key="1">
    <citation type="submission" date="2019-12" db="EMBL/GenBank/DDBJ databases">
        <authorList>
            <person name="Awala S.I."/>
            <person name="Rhee S.K."/>
        </authorList>
    </citation>
    <scope>NUCLEOTIDE SEQUENCE [LARGE SCALE GENOMIC DNA]</scope>
    <source>
        <strain evidence="5">IM1</strain>
    </source>
</reference>
<dbReference type="PIRSF" id="PIRSF036666">
    <property type="entry name" value="G6S"/>
    <property type="match status" value="1"/>
</dbReference>
<gene>
    <name evidence="4" type="ORF">GNH96_08405</name>
</gene>
<dbReference type="EMBL" id="CP046565">
    <property type="protein sequence ID" value="QJD29988.1"/>
    <property type="molecule type" value="Genomic_DNA"/>
</dbReference>
<protein>
    <submittedName>
        <fullName evidence="4">Sulfatase-like hydrolase/transferase</fullName>
    </submittedName>
</protein>
<feature type="modified residue" description="3-oxoalanine (Cys)" evidence="1">
    <location>
        <position position="77"/>
    </location>
</feature>
<keyword evidence="2" id="KW-0732">Signal</keyword>
<feature type="signal peptide" evidence="2">
    <location>
        <begin position="1"/>
        <end position="26"/>
    </location>
</feature>
<dbReference type="PANTHER" id="PTHR43108">
    <property type="entry name" value="N-ACETYLGLUCOSAMINE-6-SULFATASE FAMILY MEMBER"/>
    <property type="match status" value="1"/>
</dbReference>
<evidence type="ECO:0000256" key="1">
    <source>
        <dbReference type="PIRSR" id="PIRSR036666-50"/>
    </source>
</evidence>
<evidence type="ECO:0000313" key="4">
    <source>
        <dbReference type="EMBL" id="QJD29988.1"/>
    </source>
</evidence>
<dbReference type="PANTHER" id="PTHR43108:SF8">
    <property type="entry name" value="SD21168P"/>
    <property type="match status" value="1"/>
</dbReference>
<dbReference type="AlphaFoldDB" id="A0A858Q7Z9"/>
<organism evidence="4 5">
    <name type="scientific">Methylococcus geothermalis</name>
    <dbReference type="NCBI Taxonomy" id="2681310"/>
    <lineage>
        <taxon>Bacteria</taxon>
        <taxon>Pseudomonadati</taxon>
        <taxon>Pseudomonadota</taxon>
        <taxon>Gammaproteobacteria</taxon>
        <taxon>Methylococcales</taxon>
        <taxon>Methylococcaceae</taxon>
        <taxon>Methylococcus</taxon>
    </lineage>
</organism>
<dbReference type="GO" id="GO:0016740">
    <property type="term" value="F:transferase activity"/>
    <property type="evidence" value="ECO:0007669"/>
    <property type="project" value="UniProtKB-KW"/>
</dbReference>